<dbReference type="OrthoDB" id="681074at2"/>
<dbReference type="SMART" id="SM00860">
    <property type="entry name" value="SMI1_KNR4"/>
    <property type="match status" value="1"/>
</dbReference>
<sequence length="215" mass="25342">MNYNTAFSEFMTLFKAQSEKHFAELELDREAYGLQHQKGTKWRPGLTKQELLDFQREVGFEFPEELIAFYRVMNGTDLPGVNIYGEEGLPYSYAPIYFSYPEHLTQIKQAIEERLVIKGLTISKIKEEGIPFVFPINDFYFMIVDNHTNPVYFLTPVYYKNKDINQAYVYGSLWADTLQSWLIKDIFHQTDHISDLEEFPAKKRIPNYWTTEDDG</sequence>
<evidence type="ECO:0000259" key="1">
    <source>
        <dbReference type="SMART" id="SM00860"/>
    </source>
</evidence>
<evidence type="ECO:0000313" key="2">
    <source>
        <dbReference type="EMBL" id="SHL70134.1"/>
    </source>
</evidence>
<gene>
    <name evidence="2" type="ORF">SAMN02746009_03224</name>
</gene>
<dbReference type="RefSeq" id="WP_073287346.1">
    <property type="nucleotide sequence ID" value="NZ_FRAS01000019.1"/>
</dbReference>
<accession>A0A1M7CS98</accession>
<dbReference type="Pfam" id="PF09346">
    <property type="entry name" value="SMI1_KNR4"/>
    <property type="match status" value="1"/>
</dbReference>
<dbReference type="InterPro" id="IPR018958">
    <property type="entry name" value="Knr4/Smi1-like_dom"/>
</dbReference>
<dbReference type="Proteomes" id="UP000183947">
    <property type="component" value="Unassembled WGS sequence"/>
</dbReference>
<organism evidence="2 3">
    <name type="scientific">Hymenobacter psychrotolerans DSM 18569</name>
    <dbReference type="NCBI Taxonomy" id="1121959"/>
    <lineage>
        <taxon>Bacteria</taxon>
        <taxon>Pseudomonadati</taxon>
        <taxon>Bacteroidota</taxon>
        <taxon>Cytophagia</taxon>
        <taxon>Cytophagales</taxon>
        <taxon>Hymenobacteraceae</taxon>
        <taxon>Hymenobacter</taxon>
    </lineage>
</organism>
<dbReference type="Gene3D" id="3.40.1580.10">
    <property type="entry name" value="SMI1/KNR4-like"/>
    <property type="match status" value="1"/>
</dbReference>
<dbReference type="InterPro" id="IPR037883">
    <property type="entry name" value="Knr4/Smi1-like_sf"/>
</dbReference>
<evidence type="ECO:0000313" key="3">
    <source>
        <dbReference type="Proteomes" id="UP000183947"/>
    </source>
</evidence>
<protein>
    <submittedName>
        <fullName evidence="2">SMI1 / KNR4 family (SUKH-1)</fullName>
    </submittedName>
</protein>
<reference evidence="3" key="1">
    <citation type="submission" date="2016-11" db="EMBL/GenBank/DDBJ databases">
        <authorList>
            <person name="Varghese N."/>
            <person name="Submissions S."/>
        </authorList>
    </citation>
    <scope>NUCLEOTIDE SEQUENCE [LARGE SCALE GENOMIC DNA]</scope>
    <source>
        <strain evidence="3">DSM 18569</strain>
    </source>
</reference>
<keyword evidence="3" id="KW-1185">Reference proteome</keyword>
<name>A0A1M7CS98_9BACT</name>
<proteinExistence type="predicted"/>
<dbReference type="SUPFAM" id="SSF160631">
    <property type="entry name" value="SMI1/KNR4-like"/>
    <property type="match status" value="1"/>
</dbReference>
<dbReference type="AlphaFoldDB" id="A0A1M7CS98"/>
<feature type="domain" description="Knr4/Smi1-like" evidence="1">
    <location>
        <begin position="45"/>
        <end position="184"/>
    </location>
</feature>
<dbReference type="EMBL" id="FRAS01000019">
    <property type="protein sequence ID" value="SHL70134.1"/>
    <property type="molecule type" value="Genomic_DNA"/>
</dbReference>